<sequence>MKVIFITGASGYIGGDILSQLIAKHPKHSYRLLVRNEQSQERILAAYPSVTIIPGSLEDLDVIARESAQADIIIRKNLPTLSARVVFALVYSATREVYHRNQTG</sequence>
<dbReference type="Gene3D" id="3.40.50.720">
    <property type="entry name" value="NAD(P)-binding Rossmann-like Domain"/>
    <property type="match status" value="1"/>
</dbReference>
<organism evidence="2 3">
    <name type="scientific">Penicillium capsulatum</name>
    <dbReference type="NCBI Taxonomy" id="69766"/>
    <lineage>
        <taxon>Eukaryota</taxon>
        <taxon>Fungi</taxon>
        <taxon>Dikarya</taxon>
        <taxon>Ascomycota</taxon>
        <taxon>Pezizomycotina</taxon>
        <taxon>Eurotiomycetes</taxon>
        <taxon>Eurotiomycetidae</taxon>
        <taxon>Eurotiales</taxon>
        <taxon>Aspergillaceae</taxon>
        <taxon>Penicillium</taxon>
    </lineage>
</organism>
<dbReference type="GO" id="GO:0004029">
    <property type="term" value="F:aldehyde dehydrogenase (NAD+) activity"/>
    <property type="evidence" value="ECO:0007669"/>
    <property type="project" value="TreeGrafter"/>
</dbReference>
<dbReference type="GO" id="GO:0005737">
    <property type="term" value="C:cytoplasm"/>
    <property type="evidence" value="ECO:0007669"/>
    <property type="project" value="TreeGrafter"/>
</dbReference>
<comment type="caution">
    <text evidence="2">The sequence shown here is derived from an EMBL/GenBank/DDBJ whole genome shotgun (WGS) entry which is preliminary data.</text>
</comment>
<reference evidence="2" key="2">
    <citation type="journal article" date="2023" name="IMA Fungus">
        <title>Comparative genomic study of the Penicillium genus elucidates a diverse pangenome and 15 lateral gene transfer events.</title>
        <authorList>
            <person name="Petersen C."/>
            <person name="Sorensen T."/>
            <person name="Nielsen M.R."/>
            <person name="Sondergaard T.E."/>
            <person name="Sorensen J.L."/>
            <person name="Fitzpatrick D.A."/>
            <person name="Frisvad J.C."/>
            <person name="Nielsen K.L."/>
        </authorList>
    </citation>
    <scope>NUCLEOTIDE SEQUENCE</scope>
    <source>
        <strain evidence="2">IBT 21917</strain>
    </source>
</reference>
<dbReference type="Proteomes" id="UP001146351">
    <property type="component" value="Unassembled WGS sequence"/>
</dbReference>
<dbReference type="PANTHER" id="PTHR48079">
    <property type="entry name" value="PROTEIN YEEZ"/>
    <property type="match status" value="1"/>
</dbReference>
<dbReference type="AlphaFoldDB" id="A0A9W9IBA7"/>
<protein>
    <submittedName>
        <fullName evidence="2">Nucleoside-diphosphate-sugar epimerase</fullName>
    </submittedName>
</protein>
<evidence type="ECO:0000313" key="3">
    <source>
        <dbReference type="Proteomes" id="UP001146351"/>
    </source>
</evidence>
<dbReference type="SUPFAM" id="SSF51735">
    <property type="entry name" value="NAD(P)-binding Rossmann-fold domains"/>
    <property type="match status" value="1"/>
</dbReference>
<dbReference type="InterPro" id="IPR036291">
    <property type="entry name" value="NAD(P)-bd_dom_sf"/>
</dbReference>
<evidence type="ECO:0000313" key="2">
    <source>
        <dbReference type="EMBL" id="KAJ5171697.1"/>
    </source>
</evidence>
<dbReference type="PANTHER" id="PTHR48079:SF6">
    <property type="entry name" value="NAD(P)-BINDING DOMAIN-CONTAINING PROTEIN-RELATED"/>
    <property type="match status" value="1"/>
</dbReference>
<name>A0A9W9IBA7_9EURO</name>
<dbReference type="InterPro" id="IPR051783">
    <property type="entry name" value="NAD(P)-dependent_oxidoreduct"/>
</dbReference>
<gene>
    <name evidence="2" type="ORF">N7492_004290</name>
</gene>
<proteinExistence type="predicted"/>
<dbReference type="Pfam" id="PF05368">
    <property type="entry name" value="NmrA"/>
    <property type="match status" value="1"/>
</dbReference>
<keyword evidence="3" id="KW-1185">Reference proteome</keyword>
<dbReference type="EMBL" id="JAPQKO010000003">
    <property type="protein sequence ID" value="KAJ5171697.1"/>
    <property type="molecule type" value="Genomic_DNA"/>
</dbReference>
<reference evidence="2" key="1">
    <citation type="submission" date="2022-11" db="EMBL/GenBank/DDBJ databases">
        <authorList>
            <person name="Petersen C."/>
        </authorList>
    </citation>
    <scope>NUCLEOTIDE SEQUENCE</scope>
    <source>
        <strain evidence="2">IBT 21917</strain>
    </source>
</reference>
<accession>A0A9W9IBA7</accession>
<dbReference type="InterPro" id="IPR008030">
    <property type="entry name" value="NmrA-like"/>
</dbReference>
<dbReference type="OrthoDB" id="2130169at2759"/>
<evidence type="ECO:0000259" key="1">
    <source>
        <dbReference type="Pfam" id="PF05368"/>
    </source>
</evidence>
<feature type="domain" description="NmrA-like" evidence="1">
    <location>
        <begin position="2"/>
        <end position="74"/>
    </location>
</feature>